<dbReference type="Gene3D" id="2.60.40.420">
    <property type="entry name" value="Cupredoxins - blue copper proteins"/>
    <property type="match status" value="1"/>
</dbReference>
<gene>
    <name evidence="3" type="ORF">IC617_03045</name>
</gene>
<keyword evidence="1" id="KW-1133">Transmembrane helix</keyword>
<comment type="caution">
    <text evidence="3">The sequence shown here is derived from an EMBL/GenBank/DDBJ whole genome shotgun (WGS) entry which is preliminary data.</text>
</comment>
<dbReference type="InterPro" id="IPR008972">
    <property type="entry name" value="Cupredoxin"/>
</dbReference>
<dbReference type="Proteomes" id="UP000638014">
    <property type="component" value="Unassembled WGS sequence"/>
</dbReference>
<evidence type="ECO:0000259" key="2">
    <source>
        <dbReference type="Pfam" id="PF13473"/>
    </source>
</evidence>
<dbReference type="AlphaFoldDB" id="A0A8J6UDS1"/>
<evidence type="ECO:0000313" key="4">
    <source>
        <dbReference type="Proteomes" id="UP000638014"/>
    </source>
</evidence>
<keyword evidence="1" id="KW-0472">Membrane</keyword>
<dbReference type="RefSeq" id="WP_191143506.1">
    <property type="nucleotide sequence ID" value="NZ_JACXAF010000003.1"/>
</dbReference>
<name>A0A8J6UDS1_9GAMM</name>
<sequence length="117" mass="13174">MTTINIIGLAIILLIVWWFWLYRPKPAVKLQSNLVITVENGVYTPAFIQINAMQQSQLTFHRKDPSPCASSIVIPAADFSVELPLNKSVSLTLPPLAKGEYEFHCPMKMYLGKIRAD</sequence>
<dbReference type="SUPFAM" id="SSF49503">
    <property type="entry name" value="Cupredoxins"/>
    <property type="match status" value="1"/>
</dbReference>
<evidence type="ECO:0000256" key="1">
    <source>
        <dbReference type="SAM" id="Phobius"/>
    </source>
</evidence>
<protein>
    <submittedName>
        <fullName evidence="3">Cupredoxin domain-containing protein</fullName>
    </submittedName>
</protein>
<organism evidence="3 4">
    <name type="scientific">Neiella litorisoli</name>
    <dbReference type="NCBI Taxonomy" id="2771431"/>
    <lineage>
        <taxon>Bacteria</taxon>
        <taxon>Pseudomonadati</taxon>
        <taxon>Pseudomonadota</taxon>
        <taxon>Gammaproteobacteria</taxon>
        <taxon>Alteromonadales</taxon>
        <taxon>Echinimonadaceae</taxon>
        <taxon>Neiella</taxon>
    </lineage>
</organism>
<feature type="transmembrane region" description="Helical" evidence="1">
    <location>
        <begin position="6"/>
        <end position="22"/>
    </location>
</feature>
<dbReference type="Pfam" id="PF13473">
    <property type="entry name" value="Cupredoxin_1"/>
    <property type="match status" value="1"/>
</dbReference>
<proteinExistence type="predicted"/>
<evidence type="ECO:0000313" key="3">
    <source>
        <dbReference type="EMBL" id="MBD1388394.1"/>
    </source>
</evidence>
<feature type="domain" description="EfeO-type cupredoxin-like" evidence="2">
    <location>
        <begin position="12"/>
        <end position="114"/>
    </location>
</feature>
<accession>A0A8J6UDS1</accession>
<reference evidence="3" key="1">
    <citation type="submission" date="2020-09" db="EMBL/GenBank/DDBJ databases">
        <title>A novel bacterium of genus Neiella, isolated from South China Sea.</title>
        <authorList>
            <person name="Huang H."/>
            <person name="Mo K."/>
            <person name="Hu Y."/>
        </authorList>
    </citation>
    <scope>NUCLEOTIDE SEQUENCE</scope>
    <source>
        <strain evidence="3">HB171785</strain>
    </source>
</reference>
<dbReference type="EMBL" id="JACXAF010000003">
    <property type="protein sequence ID" value="MBD1388394.1"/>
    <property type="molecule type" value="Genomic_DNA"/>
</dbReference>
<dbReference type="InterPro" id="IPR028096">
    <property type="entry name" value="EfeO_Cupredoxin"/>
</dbReference>
<keyword evidence="1" id="KW-0812">Transmembrane</keyword>
<keyword evidence="4" id="KW-1185">Reference proteome</keyword>